<dbReference type="Proteomes" id="UP001603857">
    <property type="component" value="Unassembled WGS sequence"/>
</dbReference>
<evidence type="ECO:0000256" key="1">
    <source>
        <dbReference type="ARBA" id="ARBA00008140"/>
    </source>
</evidence>
<dbReference type="InterPro" id="IPR042266">
    <property type="entry name" value="PPPDE_sf"/>
</dbReference>
<feature type="domain" description="PPPDE" evidence="4">
    <location>
        <begin position="41"/>
        <end position="184"/>
    </location>
</feature>
<sequence>MKSGLKNGWPSVVRLRLRDKSITPFCIFSKVKSAGNIPGNTPVYLDVYDLTTVNGYMYWAGLGIFHSGVEVYGVEYAFGDYPTSGVFEVEPRQCPGFKFRKSIFMGTTSLDPFQIREFMERQSSNFSGDTCSLCNCILPDALKTSTIQHASNFQGYESEKRRLRTAFGCFSSISMPQKEVSMSSLFMHSHYKGCLPPWELKNSKKESIVFLVT</sequence>
<evidence type="ECO:0000259" key="4">
    <source>
        <dbReference type="PROSITE" id="PS51858"/>
    </source>
</evidence>
<dbReference type="GO" id="GO:0006508">
    <property type="term" value="P:proteolysis"/>
    <property type="evidence" value="ECO:0007669"/>
    <property type="project" value="UniProtKB-KW"/>
</dbReference>
<dbReference type="Pfam" id="PF05903">
    <property type="entry name" value="Peptidase_C97"/>
    <property type="match status" value="1"/>
</dbReference>
<evidence type="ECO:0000313" key="6">
    <source>
        <dbReference type="Proteomes" id="UP001603857"/>
    </source>
</evidence>
<dbReference type="PANTHER" id="PTHR12378:SF83">
    <property type="entry name" value="PPPDE DOMAIN-CONTAINING PROTEIN"/>
    <property type="match status" value="1"/>
</dbReference>
<comment type="similarity">
    <text evidence="1">Belongs to the DeSI family.</text>
</comment>
<protein>
    <recommendedName>
        <fullName evidence="4">PPPDE domain-containing protein</fullName>
    </recommendedName>
</protein>
<proteinExistence type="inferred from homology"/>
<evidence type="ECO:0000256" key="3">
    <source>
        <dbReference type="ARBA" id="ARBA00022801"/>
    </source>
</evidence>
<dbReference type="SMART" id="SM01179">
    <property type="entry name" value="DUF862"/>
    <property type="match status" value="1"/>
</dbReference>
<dbReference type="GO" id="GO:0008233">
    <property type="term" value="F:peptidase activity"/>
    <property type="evidence" value="ECO:0007669"/>
    <property type="project" value="UniProtKB-KW"/>
</dbReference>
<comment type="caution">
    <text evidence="5">The sequence shown here is derived from an EMBL/GenBank/DDBJ whole genome shotgun (WGS) entry which is preliminary data.</text>
</comment>
<reference evidence="5 6" key="1">
    <citation type="submission" date="2024-08" db="EMBL/GenBank/DDBJ databases">
        <title>Insights into the chromosomal genome structure of Flemingia macrophylla.</title>
        <authorList>
            <person name="Ding Y."/>
            <person name="Zhao Y."/>
            <person name="Bi W."/>
            <person name="Wu M."/>
            <person name="Zhao G."/>
            <person name="Gong Y."/>
            <person name="Li W."/>
            <person name="Zhang P."/>
        </authorList>
    </citation>
    <scope>NUCLEOTIDE SEQUENCE [LARGE SCALE GENOMIC DNA]</scope>
    <source>
        <strain evidence="5">DYQJB</strain>
        <tissue evidence="5">Leaf</tissue>
    </source>
</reference>
<organism evidence="5 6">
    <name type="scientific">Flemingia macrophylla</name>
    <dbReference type="NCBI Taxonomy" id="520843"/>
    <lineage>
        <taxon>Eukaryota</taxon>
        <taxon>Viridiplantae</taxon>
        <taxon>Streptophyta</taxon>
        <taxon>Embryophyta</taxon>
        <taxon>Tracheophyta</taxon>
        <taxon>Spermatophyta</taxon>
        <taxon>Magnoliopsida</taxon>
        <taxon>eudicotyledons</taxon>
        <taxon>Gunneridae</taxon>
        <taxon>Pentapetalae</taxon>
        <taxon>rosids</taxon>
        <taxon>fabids</taxon>
        <taxon>Fabales</taxon>
        <taxon>Fabaceae</taxon>
        <taxon>Papilionoideae</taxon>
        <taxon>50 kb inversion clade</taxon>
        <taxon>NPAAA clade</taxon>
        <taxon>indigoferoid/millettioid clade</taxon>
        <taxon>Phaseoleae</taxon>
        <taxon>Flemingia</taxon>
    </lineage>
</organism>
<evidence type="ECO:0000313" key="5">
    <source>
        <dbReference type="EMBL" id="KAL2347876.1"/>
    </source>
</evidence>
<dbReference type="PANTHER" id="PTHR12378">
    <property type="entry name" value="DESUMOYLATING ISOPEPTIDASE"/>
    <property type="match status" value="1"/>
</dbReference>
<keyword evidence="6" id="KW-1185">Reference proteome</keyword>
<dbReference type="PROSITE" id="PS51858">
    <property type="entry name" value="PPPDE"/>
    <property type="match status" value="1"/>
</dbReference>
<name>A0ABD1NIC4_9FABA</name>
<accession>A0ABD1NIC4</accession>
<evidence type="ECO:0000256" key="2">
    <source>
        <dbReference type="ARBA" id="ARBA00022670"/>
    </source>
</evidence>
<keyword evidence="2" id="KW-0645">Protease</keyword>
<dbReference type="EMBL" id="JBGMDY010000001">
    <property type="protein sequence ID" value="KAL2347876.1"/>
    <property type="molecule type" value="Genomic_DNA"/>
</dbReference>
<dbReference type="Gene3D" id="3.90.1720.30">
    <property type="entry name" value="PPPDE domains"/>
    <property type="match status" value="1"/>
</dbReference>
<gene>
    <name evidence="5" type="ORF">Fmac_001876</name>
</gene>
<dbReference type="InterPro" id="IPR008580">
    <property type="entry name" value="PPPDE_dom"/>
</dbReference>
<dbReference type="AlphaFoldDB" id="A0ABD1NIC4"/>
<keyword evidence="3" id="KW-0378">Hydrolase</keyword>